<organism evidence="2 3">
    <name type="scientific">Ambrosia artemisiifolia</name>
    <name type="common">Common ragweed</name>
    <dbReference type="NCBI Taxonomy" id="4212"/>
    <lineage>
        <taxon>Eukaryota</taxon>
        <taxon>Viridiplantae</taxon>
        <taxon>Streptophyta</taxon>
        <taxon>Embryophyta</taxon>
        <taxon>Tracheophyta</taxon>
        <taxon>Spermatophyta</taxon>
        <taxon>Magnoliopsida</taxon>
        <taxon>eudicotyledons</taxon>
        <taxon>Gunneridae</taxon>
        <taxon>Pentapetalae</taxon>
        <taxon>asterids</taxon>
        <taxon>campanulids</taxon>
        <taxon>Asterales</taxon>
        <taxon>Asteraceae</taxon>
        <taxon>Asteroideae</taxon>
        <taxon>Heliantheae alliance</taxon>
        <taxon>Heliantheae</taxon>
        <taxon>Ambrosia</taxon>
    </lineage>
</organism>
<evidence type="ECO:0000313" key="2">
    <source>
        <dbReference type="EMBL" id="KAI7738341.1"/>
    </source>
</evidence>
<dbReference type="EMBL" id="JAMZMK010008822">
    <property type="protein sequence ID" value="KAI7738341.1"/>
    <property type="molecule type" value="Genomic_DNA"/>
</dbReference>
<dbReference type="Proteomes" id="UP001206925">
    <property type="component" value="Unassembled WGS sequence"/>
</dbReference>
<comment type="caution">
    <text evidence="2">The sequence shown here is derived from an EMBL/GenBank/DDBJ whole genome shotgun (WGS) entry which is preliminary data.</text>
</comment>
<sequence length="127" mass="14667">MDSSDYPLPRSLSDIKMKDPFFARSLSYTSFTRENSMMEEYGVEAPSLPSPTYMDNTGQENYCQAPSLSRREDERASSARRQKETVSARRQKTTVSASRWKTTLPAVLRRVKRKNPKRKKIGARRKV</sequence>
<accession>A0AAD5GFD9</accession>
<keyword evidence="3" id="KW-1185">Reference proteome</keyword>
<proteinExistence type="predicted"/>
<evidence type="ECO:0000313" key="3">
    <source>
        <dbReference type="Proteomes" id="UP001206925"/>
    </source>
</evidence>
<feature type="region of interest" description="Disordered" evidence="1">
    <location>
        <begin position="44"/>
        <end position="101"/>
    </location>
</feature>
<feature type="compositionally biased region" description="Basic and acidic residues" evidence="1">
    <location>
        <begin position="69"/>
        <end position="87"/>
    </location>
</feature>
<gene>
    <name evidence="2" type="ORF">M8C21_008404</name>
</gene>
<reference evidence="2" key="1">
    <citation type="submission" date="2022-06" db="EMBL/GenBank/DDBJ databases">
        <title>Uncovering the hologenomic basis of an extraordinary plant invasion.</title>
        <authorList>
            <person name="Bieker V.C."/>
            <person name="Martin M.D."/>
            <person name="Gilbert T."/>
            <person name="Hodgins K."/>
            <person name="Battlay P."/>
            <person name="Petersen B."/>
            <person name="Wilson J."/>
        </authorList>
    </citation>
    <scope>NUCLEOTIDE SEQUENCE</scope>
    <source>
        <strain evidence="2">AA19_3_7</strain>
        <tissue evidence="2">Leaf</tissue>
    </source>
</reference>
<name>A0AAD5GFD9_AMBAR</name>
<feature type="compositionally biased region" description="Polar residues" evidence="1">
    <location>
        <begin position="53"/>
        <end position="66"/>
    </location>
</feature>
<dbReference type="AlphaFoldDB" id="A0AAD5GFD9"/>
<protein>
    <submittedName>
        <fullName evidence="2">Uncharacterized protein</fullName>
    </submittedName>
</protein>
<evidence type="ECO:0000256" key="1">
    <source>
        <dbReference type="SAM" id="MobiDB-lite"/>
    </source>
</evidence>